<accession>A0A7Y0F1Z9</accession>
<evidence type="ECO:0000313" key="8">
    <source>
        <dbReference type="Proteomes" id="UP000588277"/>
    </source>
</evidence>
<protein>
    <submittedName>
        <fullName evidence="7">Phage infection protein</fullName>
    </submittedName>
</protein>
<gene>
    <name evidence="7" type="ORF">G1C96_1120</name>
</gene>
<keyword evidence="8" id="KW-1185">Reference proteome</keyword>
<feature type="transmembrane region" description="Helical" evidence="5">
    <location>
        <begin position="687"/>
        <end position="708"/>
    </location>
</feature>
<sequence>MSKIINLFVGDVRRMFSNIVSVIVVIGLTAIPAVFTWFNVAASWDPFSYTGNLKFAVASEDEGYSSDLMPVKITVGDTVLSTLRANSQLDWTFTTADQAIEGTKSGEYYAAVVIPKDFSRNMMTFFTDNAEHATISYYFNDKKNALAPKVTGQGADQVSAQVNQVFAQTIGNVALSLAEGLVNQMSQPEAQQRLTTFNDNVASLADDLDSLGATIDAYDGLLTAAGTLMDSSVTLLGQASDAATSVTDGVDTAKSSASDITSALTAAAGTLTDALNASSSSFAAVGTSIDQLYASAGKQADDTAAAIRNQAGNVDAQVGEYRALRDALNTAIGRLPADVQPLAQPLLAKIDLTIGRLEALRDGLNAAADAVAEGKATAEQGRQDVRDLATQASQSVADLKSSYEDSLKPRLDQLASTVNDAATALQGTSGNLDQAIGDLTDAAGSASATLTDIRTTLTDVKTKLSEASGALHDFSDKLGGALAGGDMAQVKDLLASASSPEELAATLATPVALQRNAVFPVANFGSSMAPFYSVISLWVGALLICVTLKPTVSRRVRRELGNPTAGQMYLGHYGIFGLIGLMQSTFLNGGSLLFMHVQSVHPWAYMLSGWVASLVFTFFVYTMLASFGNVGKAIGVIVLIVQVSGANGAYPLQVLPALFRYVSPFLPATHAISAFRASVAGIFEGDLWRSLGAMLLFIPPLLLLGLVLRKPLIRFNTWYVAKVESTKLL</sequence>
<dbReference type="GO" id="GO:0016020">
    <property type="term" value="C:membrane"/>
    <property type="evidence" value="ECO:0007669"/>
    <property type="project" value="UniProtKB-SubCell"/>
</dbReference>
<evidence type="ECO:0000256" key="4">
    <source>
        <dbReference type="ARBA" id="ARBA00023136"/>
    </source>
</evidence>
<evidence type="ECO:0000259" key="6">
    <source>
        <dbReference type="Pfam" id="PF12698"/>
    </source>
</evidence>
<evidence type="ECO:0000256" key="1">
    <source>
        <dbReference type="ARBA" id="ARBA00004141"/>
    </source>
</evidence>
<feature type="transmembrane region" description="Helical" evidence="5">
    <location>
        <begin position="20"/>
        <end position="38"/>
    </location>
</feature>
<feature type="transmembrane region" description="Helical" evidence="5">
    <location>
        <begin position="529"/>
        <end position="548"/>
    </location>
</feature>
<reference evidence="7 8" key="1">
    <citation type="submission" date="2020-02" db="EMBL/GenBank/DDBJ databases">
        <title>Characterization of phylogenetic diversity of novel bifidobacterial species isolated in Czech ZOOs.</title>
        <authorList>
            <person name="Lugli G.A."/>
            <person name="Vera N.B."/>
            <person name="Ventura M."/>
        </authorList>
    </citation>
    <scope>NUCLEOTIDE SEQUENCE [LARGE SCALE GENOMIC DNA]</scope>
    <source>
        <strain evidence="7 8">DSM 109958</strain>
    </source>
</reference>
<dbReference type="NCBIfam" id="TIGR03061">
    <property type="entry name" value="pip_yhgE_Nterm"/>
    <property type="match status" value="1"/>
</dbReference>
<dbReference type="GO" id="GO:0140359">
    <property type="term" value="F:ABC-type transporter activity"/>
    <property type="evidence" value="ECO:0007669"/>
    <property type="project" value="InterPro"/>
</dbReference>
<dbReference type="AlphaFoldDB" id="A0A7Y0F1Z9"/>
<comment type="caution">
    <text evidence="7">The sequence shown here is derived from an EMBL/GenBank/DDBJ whole genome shotgun (WGS) entry which is preliminary data.</text>
</comment>
<keyword evidence="3 5" id="KW-1133">Transmembrane helix</keyword>
<comment type="subcellular location">
    <subcellularLocation>
        <location evidence="1">Membrane</location>
        <topology evidence="1">Multi-pass membrane protein</topology>
    </subcellularLocation>
</comment>
<dbReference type="RefSeq" id="WP_169275687.1">
    <property type="nucleotide sequence ID" value="NZ_JAAIIH010000007.1"/>
</dbReference>
<dbReference type="NCBIfam" id="TIGR03062">
    <property type="entry name" value="pip_yhgE_Cterm"/>
    <property type="match status" value="1"/>
</dbReference>
<dbReference type="InterPro" id="IPR017500">
    <property type="entry name" value="Phage_infect_YhgE_N"/>
</dbReference>
<dbReference type="PANTHER" id="PTHR43077">
    <property type="entry name" value="TRANSPORT PERMEASE YVFS-RELATED"/>
    <property type="match status" value="1"/>
</dbReference>
<dbReference type="Gene3D" id="1.10.287.1490">
    <property type="match status" value="1"/>
</dbReference>
<proteinExistence type="predicted"/>
<evidence type="ECO:0000313" key="7">
    <source>
        <dbReference type="EMBL" id="NMN00541.1"/>
    </source>
</evidence>
<evidence type="ECO:0000256" key="3">
    <source>
        <dbReference type="ARBA" id="ARBA00022989"/>
    </source>
</evidence>
<feature type="transmembrane region" description="Helical" evidence="5">
    <location>
        <begin position="569"/>
        <end position="597"/>
    </location>
</feature>
<dbReference type="InterPro" id="IPR013525">
    <property type="entry name" value="ABC2_TM"/>
</dbReference>
<dbReference type="PANTHER" id="PTHR43077:SF10">
    <property type="entry name" value="TRANSPORT PERMEASE PROTEIN"/>
    <property type="match status" value="1"/>
</dbReference>
<feature type="domain" description="ABC-2 type transporter transmembrane" evidence="6">
    <location>
        <begin position="499"/>
        <end position="706"/>
    </location>
</feature>
<dbReference type="Pfam" id="PF12698">
    <property type="entry name" value="ABC2_membrane_3"/>
    <property type="match status" value="2"/>
</dbReference>
<feature type="transmembrane region" description="Helical" evidence="5">
    <location>
        <begin position="603"/>
        <end position="621"/>
    </location>
</feature>
<organism evidence="7 8">
    <name type="scientific">Bifidobacterium moraviense</name>
    <dbReference type="NCBI Taxonomy" id="2675323"/>
    <lineage>
        <taxon>Bacteria</taxon>
        <taxon>Bacillati</taxon>
        <taxon>Actinomycetota</taxon>
        <taxon>Actinomycetes</taxon>
        <taxon>Bifidobacteriales</taxon>
        <taxon>Bifidobacteriaceae</taxon>
        <taxon>Bifidobacterium</taxon>
    </lineage>
</organism>
<dbReference type="Gene3D" id="3.40.1710.10">
    <property type="entry name" value="abc type-2 transporter like domain"/>
    <property type="match status" value="1"/>
</dbReference>
<keyword evidence="2 5" id="KW-0812">Transmembrane</keyword>
<keyword evidence="4 5" id="KW-0472">Membrane</keyword>
<dbReference type="InterPro" id="IPR017501">
    <property type="entry name" value="Phage_infect_YhgE_C"/>
</dbReference>
<feature type="transmembrane region" description="Helical" evidence="5">
    <location>
        <begin position="633"/>
        <end position="652"/>
    </location>
</feature>
<name>A0A7Y0F1Z9_9BIFI</name>
<dbReference type="Proteomes" id="UP000588277">
    <property type="component" value="Unassembled WGS sequence"/>
</dbReference>
<feature type="domain" description="ABC-2 type transporter transmembrane" evidence="6">
    <location>
        <begin position="28"/>
        <end position="185"/>
    </location>
</feature>
<evidence type="ECO:0000256" key="2">
    <source>
        <dbReference type="ARBA" id="ARBA00022692"/>
    </source>
</evidence>
<evidence type="ECO:0000256" key="5">
    <source>
        <dbReference type="SAM" id="Phobius"/>
    </source>
</evidence>
<dbReference type="InterPro" id="IPR051328">
    <property type="entry name" value="T7SS_ABC-Transporter"/>
</dbReference>
<dbReference type="EMBL" id="JAAIIH010000007">
    <property type="protein sequence ID" value="NMN00541.1"/>
    <property type="molecule type" value="Genomic_DNA"/>
</dbReference>